<keyword evidence="3" id="KW-1185">Reference proteome</keyword>
<organism evidence="2 3">
    <name type="scientific">Methanobrevibacter filiformis</name>
    <dbReference type="NCBI Taxonomy" id="55758"/>
    <lineage>
        <taxon>Archaea</taxon>
        <taxon>Methanobacteriati</taxon>
        <taxon>Methanobacteriota</taxon>
        <taxon>Methanomada group</taxon>
        <taxon>Methanobacteria</taxon>
        <taxon>Methanobacteriales</taxon>
        <taxon>Methanobacteriaceae</taxon>
        <taxon>Methanobrevibacter</taxon>
    </lineage>
</organism>
<accession>A0A166EFP0</accession>
<evidence type="ECO:0000313" key="3">
    <source>
        <dbReference type="Proteomes" id="UP000077066"/>
    </source>
</evidence>
<protein>
    <submittedName>
        <fullName evidence="2">Uncharacterized protein</fullName>
    </submittedName>
</protein>
<dbReference type="InterPro" id="IPR011050">
    <property type="entry name" value="Pectin_lyase_fold/virulence"/>
</dbReference>
<dbReference type="SUPFAM" id="SSF51126">
    <property type="entry name" value="Pectin lyase-like"/>
    <property type="match status" value="1"/>
</dbReference>
<feature type="transmembrane region" description="Helical" evidence="1">
    <location>
        <begin position="36"/>
        <end position="56"/>
    </location>
</feature>
<dbReference type="EMBL" id="LWMT01000067">
    <property type="protein sequence ID" value="KZX16599.1"/>
    <property type="molecule type" value="Genomic_DNA"/>
</dbReference>
<dbReference type="PATRIC" id="fig|55758.3.peg.557"/>
<gene>
    <name evidence="2" type="ORF">MBFIL_05040</name>
</gene>
<dbReference type="AlphaFoldDB" id="A0A166EFP0"/>
<name>A0A166EFP0_9EURY</name>
<dbReference type="Proteomes" id="UP000077066">
    <property type="component" value="Unassembled WGS sequence"/>
</dbReference>
<comment type="caution">
    <text evidence="2">The sequence shown here is derived from an EMBL/GenBank/DDBJ whole genome shotgun (WGS) entry which is preliminary data.</text>
</comment>
<evidence type="ECO:0000256" key="1">
    <source>
        <dbReference type="SAM" id="Phobius"/>
    </source>
</evidence>
<sequence>MLIIGGVDSMELEKGKNNAIKIDNHFVEKYIDITKIVIILSLIAILFVSVSSVSAVDVTISTTNATGINGAINTVSSGGTVNNSITLNAGVYNKTTDLSNDIMFSGKNLSVRGNGAPSAVIIDGNNAKYLFFIVYLAVQ</sequence>
<keyword evidence="1" id="KW-0812">Transmembrane</keyword>
<reference evidence="2 3" key="1">
    <citation type="submission" date="2016-04" db="EMBL/GenBank/DDBJ databases">
        <title>Genome sequence of Methanobrevibacter filiformis DSM 11501.</title>
        <authorList>
            <person name="Poehlein A."/>
            <person name="Seedorf H."/>
            <person name="Daniel R."/>
        </authorList>
    </citation>
    <scope>NUCLEOTIDE SEQUENCE [LARGE SCALE GENOMIC DNA]</scope>
    <source>
        <strain evidence="2 3">DSM 11501</strain>
    </source>
</reference>
<keyword evidence="1" id="KW-0472">Membrane</keyword>
<keyword evidence="1" id="KW-1133">Transmembrane helix</keyword>
<evidence type="ECO:0000313" key="2">
    <source>
        <dbReference type="EMBL" id="KZX16599.1"/>
    </source>
</evidence>
<proteinExistence type="predicted"/>